<dbReference type="RefSeq" id="WP_064271654.1">
    <property type="nucleotide sequence ID" value="NZ_LXJZ01000220.1"/>
</dbReference>
<dbReference type="SUPFAM" id="SSF51735">
    <property type="entry name" value="NAD(P)-binding Rossmann-fold domains"/>
    <property type="match status" value="1"/>
</dbReference>
<dbReference type="PROSITE" id="PS00061">
    <property type="entry name" value="ADH_SHORT"/>
    <property type="match status" value="1"/>
</dbReference>
<reference evidence="5 6" key="1">
    <citation type="submission" date="2016-04" db="EMBL/GenBank/DDBJ databases">
        <title>Reclassification of Paraburkholderia panaciterrae (Farh et al. 2015) Dobritsa &amp; Samadpour 2016 as a later homotypic synonym of Paraburkholderia ginsengiterrae (Farh et al. 2015) Dobritsa &amp; Samadpour 2016.</title>
        <authorList>
            <person name="Dobritsa A.P."/>
            <person name="Kutumbaka K."/>
            <person name="Samadpour M."/>
        </authorList>
    </citation>
    <scope>NUCLEOTIDE SEQUENCE [LARGE SCALE GENOMIC DNA]</scope>
    <source>
        <strain evidence="5 6">DCY85-1</strain>
    </source>
</reference>
<evidence type="ECO:0000259" key="4">
    <source>
        <dbReference type="SMART" id="SM00822"/>
    </source>
</evidence>
<dbReference type="PANTHER" id="PTHR45024">
    <property type="entry name" value="DEHYDROGENASES, SHORT CHAIN"/>
    <property type="match status" value="1"/>
</dbReference>
<sequence>MGICNGRTVIITGAGGGLGRAYALAFAAEGAAVVVNDIRGDAAQAVCDEIAQAGGRALANSDDITRSDTAQRILDAAHEAFGEIHVLVNNAGICRDRMFASMTEADWDDVMRVHLRGHFCLSQLLAREWREASKAGRAMDARIINTSSGAGLQGSIGQSNYGAAKAAIAALTLMQSAELQRYGIRVNALAPAARTSMTEDVFADMMKKPTDGFDYFDPANVAPLVVWLGSAQSREVTGQVFEAAGGMIAIAEGWRTGPRVDIGSRWQVTAVGGAVATLVAEREPAQRVYGS</sequence>
<dbReference type="PANTHER" id="PTHR45024:SF2">
    <property type="entry name" value="SCP2 DOMAIN-CONTAINING PROTEIN"/>
    <property type="match status" value="1"/>
</dbReference>
<dbReference type="Proteomes" id="UP000077961">
    <property type="component" value="Unassembled WGS sequence"/>
</dbReference>
<evidence type="ECO:0000313" key="5">
    <source>
        <dbReference type="EMBL" id="OAJ53178.1"/>
    </source>
</evidence>
<dbReference type="PRINTS" id="PR00080">
    <property type="entry name" value="SDRFAMILY"/>
</dbReference>
<evidence type="ECO:0000256" key="1">
    <source>
        <dbReference type="ARBA" id="ARBA00006484"/>
    </source>
</evidence>
<keyword evidence="6" id="KW-1185">Reference proteome</keyword>
<dbReference type="SMART" id="SM00822">
    <property type="entry name" value="PKS_KR"/>
    <property type="match status" value="1"/>
</dbReference>
<keyword evidence="2" id="KW-0560">Oxidoreductase</keyword>
<dbReference type="Pfam" id="PF00106">
    <property type="entry name" value="adh_short"/>
    <property type="match status" value="1"/>
</dbReference>
<comment type="caution">
    <text evidence="5">The sequence shown here is derived from an EMBL/GenBank/DDBJ whole genome shotgun (WGS) entry which is preliminary data.</text>
</comment>
<protein>
    <submittedName>
        <fullName evidence="5">Short-chain dehydrogenase</fullName>
    </submittedName>
</protein>
<dbReference type="EMBL" id="LXJZ01000220">
    <property type="protein sequence ID" value="OAJ53178.1"/>
    <property type="molecule type" value="Genomic_DNA"/>
</dbReference>
<feature type="domain" description="Ketoreductase" evidence="4">
    <location>
        <begin position="7"/>
        <end position="192"/>
    </location>
</feature>
<comment type="similarity">
    <text evidence="1 3">Belongs to the short-chain dehydrogenases/reductases (SDR) family.</text>
</comment>
<gene>
    <name evidence="5" type="ORF">A6V36_12565</name>
</gene>
<dbReference type="Gene3D" id="3.40.50.720">
    <property type="entry name" value="NAD(P)-binding Rossmann-like Domain"/>
    <property type="match status" value="1"/>
</dbReference>
<dbReference type="InterPro" id="IPR036291">
    <property type="entry name" value="NAD(P)-bd_dom_sf"/>
</dbReference>
<evidence type="ECO:0000313" key="6">
    <source>
        <dbReference type="Proteomes" id="UP000077961"/>
    </source>
</evidence>
<dbReference type="PRINTS" id="PR00081">
    <property type="entry name" value="GDHRDH"/>
</dbReference>
<name>A0ABX2ULS0_9BURK</name>
<dbReference type="NCBIfam" id="NF005861">
    <property type="entry name" value="PRK07791.1"/>
    <property type="match status" value="1"/>
</dbReference>
<evidence type="ECO:0000256" key="2">
    <source>
        <dbReference type="ARBA" id="ARBA00023002"/>
    </source>
</evidence>
<dbReference type="InterPro" id="IPR002347">
    <property type="entry name" value="SDR_fam"/>
</dbReference>
<accession>A0ABX2ULS0</accession>
<proteinExistence type="inferred from homology"/>
<dbReference type="InterPro" id="IPR020904">
    <property type="entry name" value="Sc_DH/Rdtase_CS"/>
</dbReference>
<evidence type="ECO:0000256" key="3">
    <source>
        <dbReference type="RuleBase" id="RU000363"/>
    </source>
</evidence>
<dbReference type="InterPro" id="IPR051687">
    <property type="entry name" value="Peroxisomal_Beta-Oxidation"/>
</dbReference>
<dbReference type="InterPro" id="IPR057326">
    <property type="entry name" value="KR_dom"/>
</dbReference>
<organism evidence="5 6">
    <name type="scientific">Paraburkholderia ginsengiterrae</name>
    <dbReference type="NCBI Taxonomy" id="1462993"/>
    <lineage>
        <taxon>Bacteria</taxon>
        <taxon>Pseudomonadati</taxon>
        <taxon>Pseudomonadota</taxon>
        <taxon>Betaproteobacteria</taxon>
        <taxon>Burkholderiales</taxon>
        <taxon>Burkholderiaceae</taxon>
        <taxon>Paraburkholderia</taxon>
    </lineage>
</organism>